<evidence type="ECO:0000259" key="5">
    <source>
        <dbReference type="Pfam" id="PF00127"/>
    </source>
</evidence>
<dbReference type="Proteomes" id="UP001207337">
    <property type="component" value="Unassembled WGS sequence"/>
</dbReference>
<dbReference type="InterPro" id="IPR055557">
    <property type="entry name" value="DUF7133"/>
</dbReference>
<sequence>MSKILEESMKGVNSRINLCKAVLLILAIMLYPLISIGQSSVPTESDYYKILDLSIPDDIVLEVGGMDVMPDGSLAVCTRRGEVWIIKNPSQEGGNPPEYSLFAEGLHEPLGLTYRDGAIYVAQRTEITRLTDTDEDGRADEYKTLYIRPVSGNYHEYFYGPLFTPSGDMLVTVNLAWIGEGASLSKWDGWLLQVSPDGDVEPLVSGLRSPAAFNYNAEGDLFYAENQGGWVGSGNITHLEKGDFAGNPEGLRWSDEPGSPISLKPEDIPDSGKPFHEVAKDIPELKVPSVWFPHGVMGISTSDILPDTTGGAFGPFEGQLFVGDQGQSIVMRVFQEKINGQYQGVVFPFIEGFESGVFRMDWGSDNSMFVGMTSRGWGSTGKEQYGLQQLVWNGEVPFEIKEVHAKPDGFELFFTKPVDKASAGDPGSYQVTGFTYHYHSTYGSDIINQEPSPVRHVEVADDGLSARLVVDNLREGYIHEINATGVIEEETGYPLLHPVGYYTLNNIPEGDSLAVDMEAQKSTEPESQSQGADNPFAGEEHKHKTEMPESWEEGPDKVITIEATSGMEFDVTDFEVKAGSKVQITLNNPTDLLHNLLFVKPGSLETVAQNALNMGLDGPNRGYVPKSDNVLFFTSLLDVGESESIYFVAPEEPDEYPYVCTFPGHWQTMQGVMTVTE</sequence>
<name>A0ABT3PWI4_9BACT</name>
<feature type="transmembrane region" description="Helical" evidence="4">
    <location>
        <begin position="21"/>
        <end position="41"/>
    </location>
</feature>
<feature type="compositionally biased region" description="Basic and acidic residues" evidence="3">
    <location>
        <begin position="538"/>
        <end position="547"/>
    </location>
</feature>
<evidence type="ECO:0000259" key="6">
    <source>
        <dbReference type="Pfam" id="PF23500"/>
    </source>
</evidence>
<evidence type="ECO:0000256" key="2">
    <source>
        <dbReference type="ARBA" id="ARBA00023008"/>
    </source>
</evidence>
<keyword evidence="4" id="KW-0812">Transmembrane</keyword>
<evidence type="ECO:0000256" key="4">
    <source>
        <dbReference type="SAM" id="Phobius"/>
    </source>
</evidence>
<feature type="region of interest" description="Disordered" evidence="3">
    <location>
        <begin position="518"/>
        <end position="553"/>
    </location>
</feature>
<keyword evidence="4" id="KW-0472">Membrane</keyword>
<keyword evidence="2" id="KW-0186">Copper</keyword>
<evidence type="ECO:0000313" key="7">
    <source>
        <dbReference type="EMBL" id="MCW9712206.1"/>
    </source>
</evidence>
<dbReference type="InterPro" id="IPR011042">
    <property type="entry name" value="6-blade_b-propeller_TolB-like"/>
</dbReference>
<dbReference type="PANTHER" id="PTHR33546">
    <property type="entry name" value="LARGE, MULTIFUNCTIONAL SECRETED PROTEIN-RELATED"/>
    <property type="match status" value="1"/>
</dbReference>
<evidence type="ECO:0000313" key="8">
    <source>
        <dbReference type="Proteomes" id="UP001207337"/>
    </source>
</evidence>
<dbReference type="RefSeq" id="WP_265787975.1">
    <property type="nucleotide sequence ID" value="NZ_BAABRS010000001.1"/>
</dbReference>
<proteinExistence type="predicted"/>
<dbReference type="Gene3D" id="2.120.10.30">
    <property type="entry name" value="TolB, C-terminal domain"/>
    <property type="match status" value="1"/>
</dbReference>
<evidence type="ECO:0000256" key="3">
    <source>
        <dbReference type="SAM" id="MobiDB-lite"/>
    </source>
</evidence>
<feature type="domain" description="Blue (type 1) copper" evidence="5">
    <location>
        <begin position="560"/>
        <end position="675"/>
    </location>
</feature>
<accession>A0ABT3PWI4</accession>
<keyword evidence="1" id="KW-0479">Metal-binding</keyword>
<dbReference type="InterPro" id="IPR000923">
    <property type="entry name" value="BlueCu_1"/>
</dbReference>
<dbReference type="EMBL" id="JAJNDC010000001">
    <property type="protein sequence ID" value="MCW9712206.1"/>
    <property type="molecule type" value="Genomic_DNA"/>
</dbReference>
<evidence type="ECO:0000256" key="1">
    <source>
        <dbReference type="ARBA" id="ARBA00022723"/>
    </source>
</evidence>
<dbReference type="Pfam" id="PF00127">
    <property type="entry name" value="Copper-bind"/>
    <property type="match status" value="1"/>
</dbReference>
<dbReference type="CDD" id="cd04233">
    <property type="entry name" value="Auracyanin"/>
    <property type="match status" value="1"/>
</dbReference>
<dbReference type="Pfam" id="PF23500">
    <property type="entry name" value="DUF7133"/>
    <property type="match status" value="1"/>
</dbReference>
<protein>
    <submittedName>
        <fullName evidence="7">Plastocyanin/azurin family copper-binding protein</fullName>
    </submittedName>
</protein>
<organism evidence="7 8">
    <name type="scientific">Fodinibius salicampi</name>
    <dbReference type="NCBI Taxonomy" id="1920655"/>
    <lineage>
        <taxon>Bacteria</taxon>
        <taxon>Pseudomonadati</taxon>
        <taxon>Balneolota</taxon>
        <taxon>Balneolia</taxon>
        <taxon>Balneolales</taxon>
        <taxon>Balneolaceae</taxon>
        <taxon>Fodinibius</taxon>
    </lineage>
</organism>
<keyword evidence="4" id="KW-1133">Transmembrane helix</keyword>
<gene>
    <name evidence="7" type="ORF">LQ318_04730</name>
</gene>
<comment type="caution">
    <text evidence="7">The sequence shown here is derived from an EMBL/GenBank/DDBJ whole genome shotgun (WGS) entry which is preliminary data.</text>
</comment>
<dbReference type="Gene3D" id="2.60.40.420">
    <property type="entry name" value="Cupredoxins - blue copper proteins"/>
    <property type="match status" value="1"/>
</dbReference>
<dbReference type="InterPro" id="IPR008972">
    <property type="entry name" value="Cupredoxin"/>
</dbReference>
<dbReference type="SUPFAM" id="SSF63829">
    <property type="entry name" value="Calcium-dependent phosphotriesterase"/>
    <property type="match status" value="1"/>
</dbReference>
<feature type="domain" description="DUF7133" evidence="6">
    <location>
        <begin position="95"/>
        <end position="227"/>
    </location>
</feature>
<dbReference type="PANTHER" id="PTHR33546:SF1">
    <property type="entry name" value="LARGE, MULTIFUNCTIONAL SECRETED PROTEIN"/>
    <property type="match status" value="1"/>
</dbReference>
<reference evidence="7 8" key="1">
    <citation type="submission" date="2021-11" db="EMBL/GenBank/DDBJ databases">
        <title>Aliifidinibius sp. nov., a new bacterium isolated from saline soil.</title>
        <authorList>
            <person name="Galisteo C."/>
            <person name="De La Haba R."/>
            <person name="Sanchez-Porro C."/>
            <person name="Ventosa A."/>
        </authorList>
    </citation>
    <scope>NUCLEOTIDE SEQUENCE [LARGE SCALE GENOMIC DNA]</scope>
    <source>
        <strain evidence="7 8">KACC 190600</strain>
    </source>
</reference>
<dbReference type="SUPFAM" id="SSF49503">
    <property type="entry name" value="Cupredoxins"/>
    <property type="match status" value="1"/>
</dbReference>
<keyword evidence="8" id="KW-1185">Reference proteome</keyword>